<name>A0A2P2PQ02_RHIMU</name>
<reference evidence="1" key="1">
    <citation type="submission" date="2018-02" db="EMBL/GenBank/DDBJ databases">
        <title>Rhizophora mucronata_Transcriptome.</title>
        <authorList>
            <person name="Meera S.P."/>
            <person name="Sreeshan A."/>
            <person name="Augustine A."/>
        </authorList>
    </citation>
    <scope>NUCLEOTIDE SEQUENCE</scope>
    <source>
        <tissue evidence="1">Leaf</tissue>
    </source>
</reference>
<evidence type="ECO:0000313" key="1">
    <source>
        <dbReference type="EMBL" id="MBX56820.1"/>
    </source>
</evidence>
<dbReference type="EMBL" id="GGEC01076336">
    <property type="protein sequence ID" value="MBX56820.1"/>
    <property type="molecule type" value="Transcribed_RNA"/>
</dbReference>
<sequence>MIFFILRTGICICRRKLRAKYQNSSGPRNLKKQPFQRSC</sequence>
<dbReference type="AlphaFoldDB" id="A0A2P2PQ02"/>
<accession>A0A2P2PQ02</accession>
<protein>
    <submittedName>
        <fullName evidence="1">Uncharacterized protein</fullName>
    </submittedName>
</protein>
<proteinExistence type="predicted"/>
<organism evidence="1">
    <name type="scientific">Rhizophora mucronata</name>
    <name type="common">Asiatic mangrove</name>
    <dbReference type="NCBI Taxonomy" id="61149"/>
    <lineage>
        <taxon>Eukaryota</taxon>
        <taxon>Viridiplantae</taxon>
        <taxon>Streptophyta</taxon>
        <taxon>Embryophyta</taxon>
        <taxon>Tracheophyta</taxon>
        <taxon>Spermatophyta</taxon>
        <taxon>Magnoliopsida</taxon>
        <taxon>eudicotyledons</taxon>
        <taxon>Gunneridae</taxon>
        <taxon>Pentapetalae</taxon>
        <taxon>rosids</taxon>
        <taxon>fabids</taxon>
        <taxon>Malpighiales</taxon>
        <taxon>Rhizophoraceae</taxon>
        <taxon>Rhizophora</taxon>
    </lineage>
</organism>